<dbReference type="EMBL" id="JBFRHK010000006">
    <property type="protein sequence ID" value="MEX3745920.1"/>
    <property type="molecule type" value="Genomic_DNA"/>
</dbReference>
<evidence type="ECO:0000313" key="3">
    <source>
        <dbReference type="Proteomes" id="UP001558534"/>
    </source>
</evidence>
<keyword evidence="3" id="KW-1185">Reference proteome</keyword>
<dbReference type="RefSeq" id="WP_368636764.1">
    <property type="nucleotide sequence ID" value="NZ_JBFRHK010000006.1"/>
</dbReference>
<dbReference type="Gene3D" id="1.10.260.40">
    <property type="entry name" value="lambda repressor-like DNA-binding domains"/>
    <property type="match status" value="1"/>
</dbReference>
<dbReference type="SMART" id="SM00530">
    <property type="entry name" value="HTH_XRE"/>
    <property type="match status" value="1"/>
</dbReference>
<organism evidence="2 3">
    <name type="scientific">Lysinibacillus xylanilyticus</name>
    <dbReference type="NCBI Taxonomy" id="582475"/>
    <lineage>
        <taxon>Bacteria</taxon>
        <taxon>Bacillati</taxon>
        <taxon>Bacillota</taxon>
        <taxon>Bacilli</taxon>
        <taxon>Bacillales</taxon>
        <taxon>Bacillaceae</taxon>
        <taxon>Lysinibacillus</taxon>
    </lineage>
</organism>
<name>A0ABV3VYC7_9BACI</name>
<evidence type="ECO:0000313" key="2">
    <source>
        <dbReference type="EMBL" id="MEX3745920.1"/>
    </source>
</evidence>
<dbReference type="SUPFAM" id="SSF47413">
    <property type="entry name" value="lambda repressor-like DNA-binding domains"/>
    <property type="match status" value="1"/>
</dbReference>
<proteinExistence type="predicted"/>
<dbReference type="Pfam" id="PF01381">
    <property type="entry name" value="HTH_3"/>
    <property type="match status" value="1"/>
</dbReference>
<dbReference type="InterPro" id="IPR001387">
    <property type="entry name" value="Cro/C1-type_HTH"/>
</dbReference>
<dbReference type="InterPro" id="IPR010982">
    <property type="entry name" value="Lambda_DNA-bd_dom_sf"/>
</dbReference>
<dbReference type="CDD" id="cd00093">
    <property type="entry name" value="HTH_XRE"/>
    <property type="match status" value="1"/>
</dbReference>
<evidence type="ECO:0000259" key="1">
    <source>
        <dbReference type="PROSITE" id="PS50943"/>
    </source>
</evidence>
<sequence>MNINDAIRTRIQQLCNEKGWLINELIRRSNVHQPTVSEFMRGKTKSPSIITITKISKGFELTLSEFFNDEIFLNLEEVEN</sequence>
<dbReference type="Proteomes" id="UP001558534">
    <property type="component" value="Unassembled WGS sequence"/>
</dbReference>
<protein>
    <submittedName>
        <fullName evidence="2">Helix-turn-helix domain-containing protein</fullName>
    </submittedName>
</protein>
<reference evidence="2 3" key="1">
    <citation type="submission" date="2024-07" db="EMBL/GenBank/DDBJ databases">
        <title>Characterization of a bacterium isolated from hydrolysated instant sea cucumber by whole-genome sequencing and metabolomics.</title>
        <authorList>
            <person name="Luo X."/>
            <person name="Zhang Z."/>
            <person name="Zheng Z."/>
            <person name="Zhang W."/>
            <person name="Ming T."/>
            <person name="Jiao L."/>
            <person name="Su X."/>
            <person name="Kong F."/>
            <person name="Xu J."/>
        </authorList>
    </citation>
    <scope>NUCLEOTIDE SEQUENCE [LARGE SCALE GENOMIC DNA]</scope>
    <source>
        <strain evidence="2 3">XL-2024</strain>
    </source>
</reference>
<dbReference type="PROSITE" id="PS50943">
    <property type="entry name" value="HTH_CROC1"/>
    <property type="match status" value="1"/>
</dbReference>
<accession>A0ABV3VYC7</accession>
<gene>
    <name evidence="2" type="ORF">AB1300_12315</name>
</gene>
<feature type="domain" description="HTH cro/C1-type" evidence="1">
    <location>
        <begin position="11"/>
        <end position="66"/>
    </location>
</feature>
<comment type="caution">
    <text evidence="2">The sequence shown here is derived from an EMBL/GenBank/DDBJ whole genome shotgun (WGS) entry which is preliminary data.</text>
</comment>